<reference evidence="1" key="1">
    <citation type="submission" date="2020-05" db="EMBL/GenBank/DDBJ databases">
        <title>Large-scale comparative analyses of tick genomes elucidate their genetic diversity and vector capacities.</title>
        <authorList>
            <person name="Jia N."/>
            <person name="Wang J."/>
            <person name="Shi W."/>
            <person name="Du L."/>
            <person name="Sun Y."/>
            <person name="Zhan W."/>
            <person name="Jiang J."/>
            <person name="Wang Q."/>
            <person name="Zhang B."/>
            <person name="Ji P."/>
            <person name="Sakyi L.B."/>
            <person name="Cui X."/>
            <person name="Yuan T."/>
            <person name="Jiang B."/>
            <person name="Yang W."/>
            <person name="Lam T.T.-Y."/>
            <person name="Chang Q."/>
            <person name="Ding S."/>
            <person name="Wang X."/>
            <person name="Zhu J."/>
            <person name="Ruan X."/>
            <person name="Zhao L."/>
            <person name="Wei J."/>
            <person name="Que T."/>
            <person name="Du C."/>
            <person name="Cheng J."/>
            <person name="Dai P."/>
            <person name="Han X."/>
            <person name="Huang E."/>
            <person name="Gao Y."/>
            <person name="Liu J."/>
            <person name="Shao H."/>
            <person name="Ye R."/>
            <person name="Li L."/>
            <person name="Wei W."/>
            <person name="Wang X."/>
            <person name="Wang C."/>
            <person name="Yang T."/>
            <person name="Huo Q."/>
            <person name="Li W."/>
            <person name="Guo W."/>
            <person name="Chen H."/>
            <person name="Zhou L."/>
            <person name="Ni X."/>
            <person name="Tian J."/>
            <person name="Zhou Y."/>
            <person name="Sheng Y."/>
            <person name="Liu T."/>
            <person name="Pan Y."/>
            <person name="Xia L."/>
            <person name="Li J."/>
            <person name="Zhao F."/>
            <person name="Cao W."/>
        </authorList>
    </citation>
    <scope>NUCLEOTIDE SEQUENCE</scope>
    <source>
        <strain evidence="1">Hyas-2018</strain>
    </source>
</reference>
<protein>
    <submittedName>
        <fullName evidence="1">Uncharacterized protein</fullName>
    </submittedName>
</protein>
<dbReference type="Proteomes" id="UP000821845">
    <property type="component" value="Chromosome 10"/>
</dbReference>
<evidence type="ECO:0000313" key="1">
    <source>
        <dbReference type="EMBL" id="KAH6943067.1"/>
    </source>
</evidence>
<accession>A0ACB7T6B7</accession>
<sequence length="607" mass="64399">MHRGRLPSFVRPRQLDVTSAVAHQAPRARPRSPPAGQEMPVYQVRHRVDVPTNDACMPPRGAVEETASPARYRCDRCSASFPSSRSLVNHRLWHRDRDARVATRGTTTTTQRPPRLTNVPTSSQDAPPDRRERVDANTAPAATASNDSSTPPNEAAESAPDTPPVTSPPASITITDRTATGASARPRTGATSQGHPGGPASCGGLNSARRRRVSGSSTSSWSSSDPGSGPGPSRRPRPQLPIQEAESVINRGRVSGAIATLAATAGRARLFTADVQPRPGDRIADGSSACATGVESFPGRRQAPGGLSRAATASLHGGGVLTRLRFRLLERHHRTRIEERPYTCSRCGADLSNRPSGHPCFEGGLPDHQTSQGRHQCPRCPLSYSTAGALRNHTRRHQVEDARAGRNTAEPPAGPTSKVRRLGTPPGVGTSPGVKNADAPPPSPPESVAPPTSPHAPSSPTGSDGPPTGRRSGDVDDDATGLLEAQARVLRTLLREPPSQDSWDRCEAAWTEALALVTTAVRLPQLSEPRLDATNLRRRRTGQPDPIHATIDSGPAGAGDAIISSLHKRSATSCTSSRASHPSPRHGIAFTSLVHSKEINKKYRGWV</sequence>
<dbReference type="EMBL" id="CM023490">
    <property type="protein sequence ID" value="KAH6943067.1"/>
    <property type="molecule type" value="Genomic_DNA"/>
</dbReference>
<organism evidence="1 2">
    <name type="scientific">Hyalomma asiaticum</name>
    <name type="common">Tick</name>
    <dbReference type="NCBI Taxonomy" id="266040"/>
    <lineage>
        <taxon>Eukaryota</taxon>
        <taxon>Metazoa</taxon>
        <taxon>Ecdysozoa</taxon>
        <taxon>Arthropoda</taxon>
        <taxon>Chelicerata</taxon>
        <taxon>Arachnida</taxon>
        <taxon>Acari</taxon>
        <taxon>Parasitiformes</taxon>
        <taxon>Ixodida</taxon>
        <taxon>Ixodoidea</taxon>
        <taxon>Ixodidae</taxon>
        <taxon>Hyalomminae</taxon>
        <taxon>Hyalomma</taxon>
    </lineage>
</organism>
<name>A0ACB7T6B7_HYAAI</name>
<proteinExistence type="predicted"/>
<keyword evidence="2" id="KW-1185">Reference proteome</keyword>
<evidence type="ECO:0000313" key="2">
    <source>
        <dbReference type="Proteomes" id="UP000821845"/>
    </source>
</evidence>
<comment type="caution">
    <text evidence="1">The sequence shown here is derived from an EMBL/GenBank/DDBJ whole genome shotgun (WGS) entry which is preliminary data.</text>
</comment>
<gene>
    <name evidence="1" type="ORF">HPB50_015086</name>
</gene>